<dbReference type="Proteomes" id="UP000321577">
    <property type="component" value="Unassembled WGS sequence"/>
</dbReference>
<dbReference type="Gene3D" id="2.60.40.1120">
    <property type="entry name" value="Carboxypeptidase-like, regulatory domain"/>
    <property type="match status" value="1"/>
</dbReference>
<keyword evidence="2" id="KW-1185">Reference proteome</keyword>
<protein>
    <recommendedName>
        <fullName evidence="3">Carboxypeptidase regulatory-like domain-containing protein</fullName>
    </recommendedName>
</protein>
<reference evidence="1 2" key="1">
    <citation type="submission" date="2019-07" db="EMBL/GenBank/DDBJ databases">
        <title>Whole genome shotgun sequence of Brevifollis gellanilyticus NBRC 108608.</title>
        <authorList>
            <person name="Hosoyama A."/>
            <person name="Uohara A."/>
            <person name="Ohji S."/>
            <person name="Ichikawa N."/>
        </authorList>
    </citation>
    <scope>NUCLEOTIDE SEQUENCE [LARGE SCALE GENOMIC DNA]</scope>
    <source>
        <strain evidence="1 2">NBRC 108608</strain>
    </source>
</reference>
<evidence type="ECO:0000313" key="2">
    <source>
        <dbReference type="Proteomes" id="UP000321577"/>
    </source>
</evidence>
<proteinExistence type="predicted"/>
<dbReference type="SUPFAM" id="SSF49464">
    <property type="entry name" value="Carboxypeptidase regulatory domain-like"/>
    <property type="match status" value="1"/>
</dbReference>
<gene>
    <name evidence="1" type="ORF">BGE01nite_00480</name>
</gene>
<sequence length="428" mass="46946">MVVFAAEPTRPDLVGVVKGADGAPIAGATVMMDTARVKHGHSPLCPSCYADCAKSGRTDKEGRFRIASLDPELVFNVLVTAPHHRPVQVEKVDPAKGEMRATLEPLDLAKLGRQRYVQGRVLDNKGKPLTGAVISPRWFKTDKREGLGFHDVDSLAVSDDEGKFTITAKDPLEFVSLMVRSRGLAPRVAEKLKPDEELRDISMEVGATITGRVVKDGKPVPRAQVGLVQDNRDATQFFGDQSIACDEQGRFTFYNVHGEQPYFVYGMMDSLKDKGAVPARVIQPGKTGSTLDVGDLPVIQAYTLKGRVILPEGEKVPPGIKIMLGREDAWDHQLLELPADGRFTFTGLSAEIHWLSVTLNGWSFANENASLDLYNNQLVGRIQGDIPDLRVLMAKDGTPSARRKTFAELQKTQWSQTAIKEQPLRGVP</sequence>
<dbReference type="EMBL" id="BKAG01000001">
    <property type="protein sequence ID" value="GEP40757.1"/>
    <property type="molecule type" value="Genomic_DNA"/>
</dbReference>
<dbReference type="InterPro" id="IPR008969">
    <property type="entry name" value="CarboxyPept-like_regulatory"/>
</dbReference>
<name>A0A512M1Y5_9BACT</name>
<evidence type="ECO:0008006" key="3">
    <source>
        <dbReference type="Google" id="ProtNLM"/>
    </source>
</evidence>
<evidence type="ECO:0000313" key="1">
    <source>
        <dbReference type="EMBL" id="GEP40757.1"/>
    </source>
</evidence>
<accession>A0A512M1Y5</accession>
<organism evidence="1 2">
    <name type="scientific">Brevifollis gellanilyticus</name>
    <dbReference type="NCBI Taxonomy" id="748831"/>
    <lineage>
        <taxon>Bacteria</taxon>
        <taxon>Pseudomonadati</taxon>
        <taxon>Verrucomicrobiota</taxon>
        <taxon>Verrucomicrobiia</taxon>
        <taxon>Verrucomicrobiales</taxon>
        <taxon>Verrucomicrobiaceae</taxon>
    </lineage>
</organism>
<comment type="caution">
    <text evidence="1">The sequence shown here is derived from an EMBL/GenBank/DDBJ whole genome shotgun (WGS) entry which is preliminary data.</text>
</comment>
<dbReference type="AlphaFoldDB" id="A0A512M1Y5"/>